<organism evidence="2 3">
    <name type="scientific">Apatococcus fuscideae</name>
    <dbReference type="NCBI Taxonomy" id="2026836"/>
    <lineage>
        <taxon>Eukaryota</taxon>
        <taxon>Viridiplantae</taxon>
        <taxon>Chlorophyta</taxon>
        <taxon>core chlorophytes</taxon>
        <taxon>Trebouxiophyceae</taxon>
        <taxon>Chlorellales</taxon>
        <taxon>Chlorellaceae</taxon>
        <taxon>Apatococcus</taxon>
    </lineage>
</organism>
<evidence type="ECO:0000313" key="2">
    <source>
        <dbReference type="EMBL" id="KAK9851137.1"/>
    </source>
</evidence>
<gene>
    <name evidence="2" type="ORF">WJX84_001963</name>
</gene>
<keyword evidence="1" id="KW-0812">Transmembrane</keyword>
<keyword evidence="1" id="KW-0472">Membrane</keyword>
<evidence type="ECO:0000313" key="3">
    <source>
        <dbReference type="Proteomes" id="UP001485043"/>
    </source>
</evidence>
<dbReference type="Proteomes" id="UP001485043">
    <property type="component" value="Unassembled WGS sequence"/>
</dbReference>
<protein>
    <recommendedName>
        <fullName evidence="4">Secreted protein</fullName>
    </recommendedName>
</protein>
<dbReference type="AlphaFoldDB" id="A0AAW1SNB8"/>
<keyword evidence="1" id="KW-1133">Transmembrane helix</keyword>
<name>A0AAW1SNB8_9CHLO</name>
<accession>A0AAW1SNB8</accession>
<dbReference type="EMBL" id="JALJOV010001256">
    <property type="protein sequence ID" value="KAK9851137.1"/>
    <property type="molecule type" value="Genomic_DNA"/>
</dbReference>
<evidence type="ECO:0008006" key="4">
    <source>
        <dbReference type="Google" id="ProtNLM"/>
    </source>
</evidence>
<reference evidence="2 3" key="1">
    <citation type="journal article" date="2024" name="Nat. Commun.">
        <title>Phylogenomics reveals the evolutionary origins of lichenization in chlorophyte algae.</title>
        <authorList>
            <person name="Puginier C."/>
            <person name="Libourel C."/>
            <person name="Otte J."/>
            <person name="Skaloud P."/>
            <person name="Haon M."/>
            <person name="Grisel S."/>
            <person name="Petersen M."/>
            <person name="Berrin J.G."/>
            <person name="Delaux P.M."/>
            <person name="Dal Grande F."/>
            <person name="Keller J."/>
        </authorList>
    </citation>
    <scope>NUCLEOTIDE SEQUENCE [LARGE SCALE GENOMIC DNA]</scope>
    <source>
        <strain evidence="2 3">SAG 2523</strain>
    </source>
</reference>
<evidence type="ECO:0000256" key="1">
    <source>
        <dbReference type="SAM" id="Phobius"/>
    </source>
</evidence>
<feature type="transmembrane region" description="Helical" evidence="1">
    <location>
        <begin position="16"/>
        <end position="39"/>
    </location>
</feature>
<sequence length="96" mass="10926">MCQVEEFEEQNMLTSYVVITAWLVTLRHAVTSGLICTAARLNTSSRRWQQATLNTLKPYKMRNVLPSWGRPSCTVLERDAHTATSLTLLPAQTWKC</sequence>
<comment type="caution">
    <text evidence="2">The sequence shown here is derived from an EMBL/GenBank/DDBJ whole genome shotgun (WGS) entry which is preliminary data.</text>
</comment>
<keyword evidence="3" id="KW-1185">Reference proteome</keyword>
<proteinExistence type="predicted"/>